<sequence>MQTLYLKEIGSTQNYLKDLIKAKKINLPFAVVADAQTNGIGSRENIWNSLEGNLFLSFAIELKNLPKDLKLESASIYFAYLLKNTLKSLNSEVWLKWPNDFYIKDKKIGGMITNIVGNALICGVGLNLVTQPDGFSKLDIEITKEDLLKLYFTNIEKKISWKQVFSKYELEFHKNKNFFTHNNSLRIPLEDVTLQSDGSIVRNGERIYSLR</sequence>
<gene>
    <name evidence="3" type="primary">birA</name>
    <name evidence="3" type="ORF">SMGD1_2264</name>
</gene>
<dbReference type="EMBL" id="AFRZ01000001">
    <property type="protein sequence ID" value="EHP30787.1"/>
    <property type="molecule type" value="Genomic_DNA"/>
</dbReference>
<protein>
    <submittedName>
        <fullName evidence="3">Biotin-[acetyl-CoA-carboxylase] ligase</fullName>
        <ecNumber evidence="3">6.3.4.15</ecNumber>
    </submittedName>
</protein>
<dbReference type="PANTHER" id="PTHR12835">
    <property type="entry name" value="BIOTIN PROTEIN LIGASE"/>
    <property type="match status" value="1"/>
</dbReference>
<dbReference type="Gene3D" id="3.30.930.10">
    <property type="entry name" value="Bira Bifunctional Protein, Domain 2"/>
    <property type="match status" value="1"/>
</dbReference>
<organism evidence="3 4">
    <name type="scientific">Sulfurimonas gotlandica (strain DSM 19862 / JCM 16533 / GD1)</name>
    <dbReference type="NCBI Taxonomy" id="929558"/>
    <lineage>
        <taxon>Bacteria</taxon>
        <taxon>Pseudomonadati</taxon>
        <taxon>Campylobacterota</taxon>
        <taxon>Epsilonproteobacteria</taxon>
        <taxon>Campylobacterales</taxon>
        <taxon>Sulfurimonadaceae</taxon>
        <taxon>Sulfurimonas</taxon>
    </lineage>
</organism>
<reference evidence="3 4" key="1">
    <citation type="journal article" date="2012" name="Proc. Natl. Acad. Sci. U.S.A.">
        <title>Genome and physiology of a model Epsilonproteobacterium responsible for sulfide detoxification in marine oxygen depletion zones.</title>
        <authorList>
            <person name="Grote J."/>
            <person name="Schott T."/>
            <person name="Bruckner C.G."/>
            <person name="Glockner F.O."/>
            <person name="Jost G."/>
            <person name="Teeling H."/>
            <person name="Labrenz M."/>
            <person name="Jurgens K."/>
        </authorList>
    </citation>
    <scope>NUCLEOTIDE SEQUENCE [LARGE SCALE GENOMIC DNA]</scope>
    <source>
        <strain evidence="3 4">GD1</strain>
    </source>
</reference>
<dbReference type="EC" id="6.3.4.15" evidence="3"/>
<evidence type="ECO:0000313" key="4">
    <source>
        <dbReference type="Proteomes" id="UP000006431"/>
    </source>
</evidence>
<keyword evidence="1 3" id="KW-0436">Ligase</keyword>
<dbReference type="PATRIC" id="fig|929558.5.peg.2255"/>
<evidence type="ECO:0000256" key="1">
    <source>
        <dbReference type="ARBA" id="ARBA00022598"/>
    </source>
</evidence>
<dbReference type="NCBIfam" id="TIGR00121">
    <property type="entry name" value="birA_ligase"/>
    <property type="match status" value="1"/>
</dbReference>
<dbReference type="InterPro" id="IPR045864">
    <property type="entry name" value="aa-tRNA-synth_II/BPL/LPL"/>
</dbReference>
<dbReference type="InterPro" id="IPR004143">
    <property type="entry name" value="BPL_LPL_catalytic"/>
</dbReference>
<feature type="domain" description="BPL/LPL catalytic" evidence="2">
    <location>
        <begin position="1"/>
        <end position="180"/>
    </location>
</feature>
<dbReference type="InterPro" id="IPR004408">
    <property type="entry name" value="Biotin_CoA_COase_ligase"/>
</dbReference>
<dbReference type="eggNOG" id="COG0340">
    <property type="taxonomic scope" value="Bacteria"/>
</dbReference>
<dbReference type="SUPFAM" id="SSF55681">
    <property type="entry name" value="Class II aaRS and biotin synthetases"/>
    <property type="match status" value="1"/>
</dbReference>
<dbReference type="RefSeq" id="WP_008339259.1">
    <property type="nucleotide sequence ID" value="NZ_AFRZ01000001.1"/>
</dbReference>
<keyword evidence="4" id="KW-1185">Reference proteome</keyword>
<name>B6BMU2_SULGG</name>
<dbReference type="OrthoDB" id="9807064at2"/>
<accession>H1FY91</accession>
<evidence type="ECO:0000259" key="2">
    <source>
        <dbReference type="PROSITE" id="PS51733"/>
    </source>
</evidence>
<dbReference type="HOGENOM" id="CLU_094917_0_0_7"/>
<accession>B6BMU2</accession>
<dbReference type="STRING" id="929558.SMGD1_2264"/>
<dbReference type="NCBIfam" id="NF006294">
    <property type="entry name" value="PRK08477.1"/>
    <property type="match status" value="1"/>
</dbReference>
<dbReference type="PANTHER" id="PTHR12835:SF5">
    <property type="entry name" value="BIOTIN--PROTEIN LIGASE"/>
    <property type="match status" value="1"/>
</dbReference>
<dbReference type="PROSITE" id="PS51733">
    <property type="entry name" value="BPL_LPL_CATALYTIC"/>
    <property type="match status" value="1"/>
</dbReference>
<comment type="caution">
    <text evidence="3">The sequence shown here is derived from an EMBL/GenBank/DDBJ whole genome shotgun (WGS) entry which is preliminary data.</text>
</comment>
<dbReference type="AlphaFoldDB" id="B6BMU2"/>
<dbReference type="GO" id="GO:0005737">
    <property type="term" value="C:cytoplasm"/>
    <property type="evidence" value="ECO:0007669"/>
    <property type="project" value="TreeGrafter"/>
</dbReference>
<dbReference type="Proteomes" id="UP000006431">
    <property type="component" value="Unassembled WGS sequence"/>
</dbReference>
<evidence type="ECO:0000313" key="3">
    <source>
        <dbReference type="EMBL" id="EHP30787.1"/>
    </source>
</evidence>
<proteinExistence type="predicted"/>
<dbReference type="GO" id="GO:0004077">
    <property type="term" value="F:biotin--[biotin carboxyl-carrier protein] ligase activity"/>
    <property type="evidence" value="ECO:0007669"/>
    <property type="project" value="UniProtKB-EC"/>
</dbReference>
<dbReference type="Pfam" id="PF03099">
    <property type="entry name" value="BPL_LplA_LipB"/>
    <property type="match status" value="1"/>
</dbReference>